<evidence type="ECO:0000259" key="1">
    <source>
        <dbReference type="Pfam" id="PF24035"/>
    </source>
</evidence>
<reference evidence="2 3" key="1">
    <citation type="submission" date="2022-04" db="EMBL/GenBank/DDBJ databases">
        <title>Diverse halophilic archaea isolated from saline environments.</title>
        <authorList>
            <person name="Cui H.-L."/>
        </authorList>
    </citation>
    <scope>NUCLEOTIDE SEQUENCE [LARGE SCALE GENOMIC DNA]</scope>
    <source>
        <strain evidence="2 3">XZYJT49</strain>
        <plasmid evidence="2 3">unnamed1</plasmid>
    </source>
</reference>
<dbReference type="Gene3D" id="1.10.10.10">
    <property type="entry name" value="Winged helix-like DNA-binding domain superfamily/Winged helix DNA-binding domain"/>
    <property type="match status" value="1"/>
</dbReference>
<dbReference type="AlphaFoldDB" id="A0A8U0HZH3"/>
<dbReference type="GeneID" id="72187422"/>
<accession>A0A8U0HZH3</accession>
<dbReference type="RefSeq" id="WP_248652371.1">
    <property type="nucleotide sequence ID" value="NZ_CP096660.1"/>
</dbReference>
<dbReference type="KEGG" id="halx:M0R89_19445"/>
<dbReference type="Pfam" id="PF24035">
    <property type="entry name" value="DUF7344"/>
    <property type="match status" value="1"/>
</dbReference>
<evidence type="ECO:0000313" key="2">
    <source>
        <dbReference type="EMBL" id="UPV76338.1"/>
    </source>
</evidence>
<protein>
    <recommendedName>
        <fullName evidence="1">DUF7344 domain-containing protein</fullName>
    </recommendedName>
</protein>
<dbReference type="InterPro" id="IPR036388">
    <property type="entry name" value="WH-like_DNA-bd_sf"/>
</dbReference>
<evidence type="ECO:0000313" key="3">
    <source>
        <dbReference type="Proteomes" id="UP000830729"/>
    </source>
</evidence>
<dbReference type="Proteomes" id="UP000830729">
    <property type="component" value="Plasmid unnamed1"/>
</dbReference>
<proteinExistence type="predicted"/>
<keyword evidence="2" id="KW-0614">Plasmid</keyword>
<feature type="domain" description="DUF7344" evidence="1">
    <location>
        <begin position="20"/>
        <end position="97"/>
    </location>
</feature>
<dbReference type="InterPro" id="IPR055768">
    <property type="entry name" value="DUF7344"/>
</dbReference>
<gene>
    <name evidence="2" type="ORF">M0R89_19445</name>
</gene>
<geneLocation type="plasmid" evidence="2 3">
    <name>unnamed1</name>
</geneLocation>
<name>A0A8U0HZH3_9EURY</name>
<keyword evidence="3" id="KW-1185">Reference proteome</keyword>
<dbReference type="EMBL" id="CP096660">
    <property type="protein sequence ID" value="UPV76338.1"/>
    <property type="molecule type" value="Genomic_DNA"/>
</dbReference>
<organism evidence="2 3">
    <name type="scientific">Halorussus limi</name>
    <dbReference type="NCBI Taxonomy" id="2938695"/>
    <lineage>
        <taxon>Archaea</taxon>
        <taxon>Methanobacteriati</taxon>
        <taxon>Methanobacteriota</taxon>
        <taxon>Stenosarchaea group</taxon>
        <taxon>Halobacteria</taxon>
        <taxon>Halobacteriales</taxon>
        <taxon>Haladaptataceae</taxon>
        <taxon>Halorussus</taxon>
    </lineage>
</organism>
<sequence>MESTTTPRSTDAQSLDAVLSLLRKERRRHVLAVLSERNGPVSVRDLAAAVAARETEGDAGEISPETTGSVAATLHHVHLPKLADADAVAYDDEAGTATLAQAEGFTPFLGLADEAR</sequence>